<accession>A0A1X7RUV3</accession>
<sequence>MSGRGILIQQVNESSTGIPGPFASSAVIRLIRFHPFAQASVPLPLLTESPCSHNILRPDRPRSSTDTTLLPVADPSLDPLYSSSSPTTESALDVSSPSRDPFRPRLDTTTPFALAPSLSTAPRSLQTHHHHSPTRHHTVIHDARFSISRQYYSNFPDRSPSKKRALFVLPAANLWTASLSREKHNRKTQGNLAQVGSEQALLKGYRSLLGDIAQSRDIVGRRISAKLQAPVLVTFVTYTRLLSILDD</sequence>
<feature type="compositionally biased region" description="Low complexity" evidence="1">
    <location>
        <begin position="74"/>
        <end position="86"/>
    </location>
</feature>
<feature type="compositionally biased region" description="Polar residues" evidence="1">
    <location>
        <begin position="87"/>
        <end position="98"/>
    </location>
</feature>
<gene>
    <name evidence="2" type="ORF">ZT3D7_G6312</name>
</gene>
<organism evidence="2 3">
    <name type="scientific">Zymoseptoria tritici (strain ST99CH_3D7)</name>
    <dbReference type="NCBI Taxonomy" id="1276538"/>
    <lineage>
        <taxon>Eukaryota</taxon>
        <taxon>Fungi</taxon>
        <taxon>Dikarya</taxon>
        <taxon>Ascomycota</taxon>
        <taxon>Pezizomycotina</taxon>
        <taxon>Dothideomycetes</taxon>
        <taxon>Dothideomycetidae</taxon>
        <taxon>Mycosphaerellales</taxon>
        <taxon>Mycosphaerellaceae</taxon>
        <taxon>Zymoseptoria</taxon>
    </lineage>
</organism>
<name>A0A1X7RUV3_ZYMT9</name>
<evidence type="ECO:0000256" key="1">
    <source>
        <dbReference type="SAM" id="MobiDB-lite"/>
    </source>
</evidence>
<evidence type="ECO:0000313" key="3">
    <source>
        <dbReference type="Proteomes" id="UP000215127"/>
    </source>
</evidence>
<feature type="compositionally biased region" description="Polar residues" evidence="1">
    <location>
        <begin position="107"/>
        <end position="125"/>
    </location>
</feature>
<keyword evidence="3" id="KW-1185">Reference proteome</keyword>
<reference evidence="2 3" key="1">
    <citation type="submission" date="2016-06" db="EMBL/GenBank/DDBJ databases">
        <authorList>
            <person name="Kjaerup R.B."/>
            <person name="Dalgaard T.S."/>
            <person name="Juul-Madsen H.R."/>
        </authorList>
    </citation>
    <scope>NUCLEOTIDE SEQUENCE [LARGE SCALE GENOMIC DNA]</scope>
</reference>
<dbReference type="Proteomes" id="UP000215127">
    <property type="component" value="Chromosome 5"/>
</dbReference>
<dbReference type="EMBL" id="LT853696">
    <property type="protein sequence ID" value="SMQ51159.1"/>
    <property type="molecule type" value="Genomic_DNA"/>
</dbReference>
<proteinExistence type="predicted"/>
<evidence type="ECO:0000313" key="2">
    <source>
        <dbReference type="EMBL" id="SMQ51159.1"/>
    </source>
</evidence>
<feature type="region of interest" description="Disordered" evidence="1">
    <location>
        <begin position="54"/>
        <end position="137"/>
    </location>
</feature>
<feature type="compositionally biased region" description="Basic residues" evidence="1">
    <location>
        <begin position="126"/>
        <end position="137"/>
    </location>
</feature>
<dbReference type="AlphaFoldDB" id="A0A1X7RUV3"/>
<protein>
    <submittedName>
        <fullName evidence="2">Uncharacterized protein</fullName>
    </submittedName>
</protein>